<evidence type="ECO:0000256" key="7">
    <source>
        <dbReference type="ARBA" id="ARBA00022918"/>
    </source>
</evidence>
<dbReference type="Pfam" id="PF17919">
    <property type="entry name" value="RT_RNaseH_2"/>
    <property type="match status" value="1"/>
</dbReference>
<dbReference type="PANTHER" id="PTHR37984:SF5">
    <property type="entry name" value="PROTEIN NYNRIN-LIKE"/>
    <property type="match status" value="1"/>
</dbReference>
<evidence type="ECO:0000256" key="5">
    <source>
        <dbReference type="ARBA" id="ARBA00022759"/>
    </source>
</evidence>
<dbReference type="InterPro" id="IPR041577">
    <property type="entry name" value="RT_RNaseH_2"/>
</dbReference>
<evidence type="ECO:0000313" key="12">
    <source>
        <dbReference type="Proteomes" id="UP001558652"/>
    </source>
</evidence>
<evidence type="ECO:0000256" key="3">
    <source>
        <dbReference type="ARBA" id="ARBA00022695"/>
    </source>
</evidence>
<dbReference type="InterPro" id="IPR043128">
    <property type="entry name" value="Rev_trsase/Diguanyl_cyclase"/>
</dbReference>
<keyword evidence="4" id="KW-0540">Nuclease</keyword>
<dbReference type="FunFam" id="3.30.70.270:FF:000020">
    <property type="entry name" value="Transposon Tf2-6 polyprotein-like Protein"/>
    <property type="match status" value="1"/>
</dbReference>
<name>A0ABD0YFQ8_9HEMI</name>
<accession>A0ABD0YFQ8</accession>
<dbReference type="Gene3D" id="3.10.10.10">
    <property type="entry name" value="HIV Type 1 Reverse Transcriptase, subunit A, domain 1"/>
    <property type="match status" value="2"/>
</dbReference>
<keyword evidence="6" id="KW-0378">Hydrolase</keyword>
<evidence type="ECO:0000256" key="6">
    <source>
        <dbReference type="ARBA" id="ARBA00022801"/>
    </source>
</evidence>
<protein>
    <recommendedName>
        <fullName evidence="1">RNA-directed DNA polymerase</fullName>
        <ecNumber evidence="1">2.7.7.49</ecNumber>
    </recommendedName>
</protein>
<reference evidence="11 12" key="1">
    <citation type="submission" date="2024-07" db="EMBL/GenBank/DDBJ databases">
        <title>Chromosome-level genome assembly of the water stick insect Ranatra chinensis (Heteroptera: Nepidae).</title>
        <authorList>
            <person name="Liu X."/>
        </authorList>
    </citation>
    <scope>NUCLEOTIDE SEQUENCE [LARGE SCALE GENOMIC DNA]</scope>
    <source>
        <strain evidence="11">Cailab_2021Rc</strain>
        <tissue evidence="11">Muscle</tissue>
    </source>
</reference>
<organism evidence="11 12">
    <name type="scientific">Ranatra chinensis</name>
    <dbReference type="NCBI Taxonomy" id="642074"/>
    <lineage>
        <taxon>Eukaryota</taxon>
        <taxon>Metazoa</taxon>
        <taxon>Ecdysozoa</taxon>
        <taxon>Arthropoda</taxon>
        <taxon>Hexapoda</taxon>
        <taxon>Insecta</taxon>
        <taxon>Pterygota</taxon>
        <taxon>Neoptera</taxon>
        <taxon>Paraneoptera</taxon>
        <taxon>Hemiptera</taxon>
        <taxon>Heteroptera</taxon>
        <taxon>Panheteroptera</taxon>
        <taxon>Nepomorpha</taxon>
        <taxon>Nepidae</taxon>
        <taxon>Ranatrinae</taxon>
        <taxon>Ranatra</taxon>
    </lineage>
</organism>
<dbReference type="InterPro" id="IPR043502">
    <property type="entry name" value="DNA/RNA_pol_sf"/>
</dbReference>
<evidence type="ECO:0000256" key="1">
    <source>
        <dbReference type="ARBA" id="ARBA00012493"/>
    </source>
</evidence>
<keyword evidence="3" id="KW-0548">Nucleotidyltransferase</keyword>
<dbReference type="Pfam" id="PF17917">
    <property type="entry name" value="RT_RNaseH"/>
    <property type="match status" value="1"/>
</dbReference>
<evidence type="ECO:0000259" key="10">
    <source>
        <dbReference type="PROSITE" id="PS50878"/>
    </source>
</evidence>
<dbReference type="PANTHER" id="PTHR37984">
    <property type="entry name" value="PROTEIN CBG26694"/>
    <property type="match status" value="1"/>
</dbReference>
<dbReference type="Pfam" id="PF00078">
    <property type="entry name" value="RVT_1"/>
    <property type="match status" value="2"/>
</dbReference>
<dbReference type="Gene3D" id="3.30.70.270">
    <property type="match status" value="3"/>
</dbReference>
<feature type="domain" description="Reverse transcriptase" evidence="10">
    <location>
        <begin position="394"/>
        <end position="585"/>
    </location>
</feature>
<dbReference type="CDD" id="cd01647">
    <property type="entry name" value="RT_LTR"/>
    <property type="match status" value="1"/>
</dbReference>
<keyword evidence="7" id="KW-0695">RNA-directed DNA polymerase</keyword>
<evidence type="ECO:0000256" key="2">
    <source>
        <dbReference type="ARBA" id="ARBA00022679"/>
    </source>
</evidence>
<evidence type="ECO:0000256" key="4">
    <source>
        <dbReference type="ARBA" id="ARBA00022722"/>
    </source>
</evidence>
<dbReference type="InterPro" id="IPR050951">
    <property type="entry name" value="Retrovirus_Pol_polyprotein"/>
</dbReference>
<evidence type="ECO:0000313" key="11">
    <source>
        <dbReference type="EMBL" id="KAL1129484.1"/>
    </source>
</evidence>
<evidence type="ECO:0000256" key="9">
    <source>
        <dbReference type="SAM" id="MobiDB-lite"/>
    </source>
</evidence>
<dbReference type="EC" id="2.7.7.49" evidence="1"/>
<keyword evidence="12" id="KW-1185">Reference proteome</keyword>
<dbReference type="Proteomes" id="UP001558652">
    <property type="component" value="Unassembled WGS sequence"/>
</dbReference>
<keyword evidence="5" id="KW-0255">Endonuclease</keyword>
<dbReference type="GO" id="GO:0004519">
    <property type="term" value="F:endonuclease activity"/>
    <property type="evidence" value="ECO:0007669"/>
    <property type="project" value="UniProtKB-KW"/>
</dbReference>
<feature type="region of interest" description="Disordered" evidence="9">
    <location>
        <begin position="416"/>
        <end position="448"/>
    </location>
</feature>
<dbReference type="SUPFAM" id="SSF56672">
    <property type="entry name" value="DNA/RNA polymerases"/>
    <property type="match status" value="3"/>
</dbReference>
<keyword evidence="8" id="KW-0511">Multifunctional enzyme</keyword>
<dbReference type="InterPro" id="IPR000477">
    <property type="entry name" value="RT_dom"/>
</dbReference>
<evidence type="ECO:0000256" key="8">
    <source>
        <dbReference type="ARBA" id="ARBA00023268"/>
    </source>
</evidence>
<gene>
    <name evidence="11" type="ORF">AAG570_012429</name>
</gene>
<dbReference type="PROSITE" id="PS50878">
    <property type="entry name" value="RT_POL"/>
    <property type="match status" value="1"/>
</dbReference>
<dbReference type="CDD" id="cd09274">
    <property type="entry name" value="RNase_HI_RT_Ty3"/>
    <property type="match status" value="1"/>
</dbReference>
<dbReference type="InterPro" id="IPR041373">
    <property type="entry name" value="RT_RNaseH"/>
</dbReference>
<sequence>MSCALTPQGVWSESFEGKNHALPTIDKMYGVRCVREGIHPYPRNVTAIKKLQVPPVFRFLDCTKQFVLTADASQIALGTVLSQLDNFGDRSVVFTSRKPTSAESRYRPGERELLNFSLVNMVLISRQCWAGKRYESLLGISPEPNPCASSAPRAAWDASAIKDGGYGHKKTSFQFERGKYEFVRIPFGLKNAPISFPRMIDYFLLGFDGSFIQAYMDDLIIFRTIEKQFIKVRNRLEEFGLKIAGDKSYFELEETISVGRFKIKTDHNPLVWARKLEETSARISGWKETLAAYDFEIVHTRGKDNVIADCLSRRVNAIEDVDAEYAERFLRGWLGDNSEVSGTDSEEPWGFEPLHNIVDEPTEREITVDKGIINDKHNQIVVVRTEGQGNETIRDRTDKIREYDMRRKRYVWIKKGTSSGSSGEDRTYSSTDEEGGKSIGDRASRSGDEKWQKKKITYSAAAQQGKIFSIIDLESGYHQIMMEPRGVEKTAFQFEQGKYEITRMPLGLKNAPNTFQKMINEFNVGLSEDFIQAYMDDLIIFSKTLEEHKRHLDKVKRRLQEFGLKISADKSSFFLQEVKIMGHIVSEQGTRPDPEKVQAVRDLPEPTNLKGLRSFLGIVNFYRRLIRELEDKLEPMTKLLKKNVKFHFKKKAKEAINWCKNALSTVPILQFPDFGKKCILTTDASQVAVGAVLAQDSGEREKPIAFASKKPTPTETRYSTIERELLGIVWAVKNFRPYLLGRQFTIKTDHKPLVWIERLEETLARVSRWKESLAAYDFEIVHIKGSENVVADCLSRQVNAQETVVVDSPKDRDKLYGDTMKDIPTTGA</sequence>
<dbReference type="AlphaFoldDB" id="A0ABD0YFQ8"/>
<proteinExistence type="predicted"/>
<feature type="compositionally biased region" description="Basic and acidic residues" evidence="9">
    <location>
        <begin position="434"/>
        <end position="448"/>
    </location>
</feature>
<keyword evidence="2" id="KW-0808">Transferase</keyword>
<dbReference type="GO" id="GO:0016787">
    <property type="term" value="F:hydrolase activity"/>
    <property type="evidence" value="ECO:0007669"/>
    <property type="project" value="UniProtKB-KW"/>
</dbReference>
<dbReference type="EMBL" id="JBFDAA010000008">
    <property type="protein sequence ID" value="KAL1129484.1"/>
    <property type="molecule type" value="Genomic_DNA"/>
</dbReference>
<dbReference type="FunFam" id="3.10.20.370:FF:000001">
    <property type="entry name" value="Retrovirus-related Pol polyprotein from transposon 17.6-like protein"/>
    <property type="match status" value="1"/>
</dbReference>
<comment type="caution">
    <text evidence="11">The sequence shown here is derived from an EMBL/GenBank/DDBJ whole genome shotgun (WGS) entry which is preliminary data.</text>
</comment>
<dbReference type="GO" id="GO:0003964">
    <property type="term" value="F:RNA-directed DNA polymerase activity"/>
    <property type="evidence" value="ECO:0007669"/>
    <property type="project" value="UniProtKB-KW"/>
</dbReference>